<keyword evidence="3 6" id="KW-0256">Endoplasmic reticulum</keyword>
<dbReference type="Pfam" id="PF02453">
    <property type="entry name" value="Reticulon"/>
    <property type="match status" value="1"/>
</dbReference>
<name>A0A6J1FKT7_CUCMO</name>
<evidence type="ECO:0000313" key="9">
    <source>
        <dbReference type="RefSeq" id="XP_022941326.1"/>
    </source>
</evidence>
<dbReference type="Proteomes" id="UP000504609">
    <property type="component" value="Unplaced"/>
</dbReference>
<keyword evidence="8" id="KW-1185">Reference proteome</keyword>
<dbReference type="PANTHER" id="PTHR10994:SF65">
    <property type="entry name" value="RETICULON-LIKE PROTEIN B12"/>
    <property type="match status" value="1"/>
</dbReference>
<evidence type="ECO:0000256" key="1">
    <source>
        <dbReference type="ARBA" id="ARBA00004477"/>
    </source>
</evidence>
<feature type="transmembrane region" description="Helical" evidence="6">
    <location>
        <begin position="55"/>
        <end position="75"/>
    </location>
</feature>
<reference evidence="9" key="1">
    <citation type="submission" date="2025-08" db="UniProtKB">
        <authorList>
            <consortium name="RefSeq"/>
        </authorList>
    </citation>
    <scope>IDENTIFICATION</scope>
    <source>
        <tissue evidence="9">Young leaves</tissue>
    </source>
</reference>
<evidence type="ECO:0000256" key="2">
    <source>
        <dbReference type="ARBA" id="ARBA00022692"/>
    </source>
</evidence>
<evidence type="ECO:0000313" key="8">
    <source>
        <dbReference type="Proteomes" id="UP000504609"/>
    </source>
</evidence>
<dbReference type="GeneID" id="111446656"/>
<evidence type="ECO:0000256" key="4">
    <source>
        <dbReference type="ARBA" id="ARBA00022989"/>
    </source>
</evidence>
<accession>A0A6J1FKT7</accession>
<dbReference type="InterPro" id="IPR045064">
    <property type="entry name" value="Reticulon-like"/>
</dbReference>
<dbReference type="KEGG" id="cmos:111446656"/>
<keyword evidence="4 6" id="KW-1133">Transmembrane helix</keyword>
<dbReference type="GO" id="GO:0009617">
    <property type="term" value="P:response to bacterium"/>
    <property type="evidence" value="ECO:0007669"/>
    <property type="project" value="InterPro"/>
</dbReference>
<dbReference type="InterPro" id="IPR003388">
    <property type="entry name" value="Reticulon"/>
</dbReference>
<dbReference type="GO" id="GO:0005789">
    <property type="term" value="C:endoplasmic reticulum membrane"/>
    <property type="evidence" value="ECO:0007669"/>
    <property type="project" value="UniProtKB-SubCell"/>
</dbReference>
<keyword evidence="5 6" id="KW-0472">Membrane</keyword>
<evidence type="ECO:0000259" key="7">
    <source>
        <dbReference type="PROSITE" id="PS50845"/>
    </source>
</evidence>
<dbReference type="RefSeq" id="XP_022941326.1">
    <property type="nucleotide sequence ID" value="XM_023085558.1"/>
</dbReference>
<dbReference type="PANTHER" id="PTHR10994">
    <property type="entry name" value="RETICULON"/>
    <property type="match status" value="1"/>
</dbReference>
<evidence type="ECO:0000256" key="5">
    <source>
        <dbReference type="ARBA" id="ARBA00023136"/>
    </source>
</evidence>
<protein>
    <recommendedName>
        <fullName evidence="6">Reticulon-like protein</fullName>
    </recommendedName>
</protein>
<sequence>MGSSDRLFRGQRTLHQMIGGGLVADVILWRQRNLTVGILLLMLATWLVFGRCGYTLLSLISSVLLLLVTIIFIWAKSASILNRPAPPLPELHLSEDMVNEAANFIRSHVNTLLSVSQDIAMGKDPKLFFKVAACLWLISVISGLTDLLTLGYTGLLLVLTVPALYEKYEEYVDRHILLIYRKLHQFYVKLDEMRVLTYQQWILEKEKLSSYH</sequence>
<keyword evidence="2 6" id="KW-0812">Transmembrane</keyword>
<comment type="subcellular location">
    <subcellularLocation>
        <location evidence="1 6">Endoplasmic reticulum membrane</location>
        <topology evidence="1 6">Multi-pass membrane protein</topology>
    </subcellularLocation>
</comment>
<feature type="domain" description="Reticulon" evidence="7">
    <location>
        <begin position="23"/>
        <end position="192"/>
    </location>
</feature>
<dbReference type="AlphaFoldDB" id="A0A6J1FKT7"/>
<dbReference type="PROSITE" id="PS50845">
    <property type="entry name" value="RETICULON"/>
    <property type="match status" value="1"/>
</dbReference>
<gene>
    <name evidence="9" type="primary">LOC111446656</name>
</gene>
<evidence type="ECO:0000256" key="3">
    <source>
        <dbReference type="ARBA" id="ARBA00022824"/>
    </source>
</evidence>
<evidence type="ECO:0000256" key="6">
    <source>
        <dbReference type="RuleBase" id="RU363132"/>
    </source>
</evidence>
<organism evidence="8 9">
    <name type="scientific">Cucurbita moschata</name>
    <name type="common">Winter crookneck squash</name>
    <name type="synonym">Cucurbita pepo var. moschata</name>
    <dbReference type="NCBI Taxonomy" id="3662"/>
    <lineage>
        <taxon>Eukaryota</taxon>
        <taxon>Viridiplantae</taxon>
        <taxon>Streptophyta</taxon>
        <taxon>Embryophyta</taxon>
        <taxon>Tracheophyta</taxon>
        <taxon>Spermatophyta</taxon>
        <taxon>Magnoliopsida</taxon>
        <taxon>eudicotyledons</taxon>
        <taxon>Gunneridae</taxon>
        <taxon>Pentapetalae</taxon>
        <taxon>rosids</taxon>
        <taxon>fabids</taxon>
        <taxon>Cucurbitales</taxon>
        <taxon>Cucurbitaceae</taxon>
        <taxon>Cucurbiteae</taxon>
        <taxon>Cucurbita</taxon>
    </lineage>
</organism>
<proteinExistence type="predicted"/>
<feature type="transmembrane region" description="Helical" evidence="6">
    <location>
        <begin position="33"/>
        <end position="49"/>
    </location>
</feature>